<protein>
    <recommendedName>
        <fullName evidence="3">Nucleoside 2-deoxyribosyltransferase</fullName>
    </recommendedName>
</protein>
<comment type="caution">
    <text evidence="1">The sequence shown here is derived from an EMBL/GenBank/DDBJ whole genome shotgun (WGS) entry which is preliminary data.</text>
</comment>
<dbReference type="PATRIC" id="fig|1235789.3.peg.1630"/>
<reference evidence="1 2" key="1">
    <citation type="submission" date="2013-04" db="EMBL/GenBank/DDBJ databases">
        <title>The Genome Sequence of Parabacteroides goldsteinii dnLKV18.</title>
        <authorList>
            <consortium name="The Broad Institute Genomics Platform"/>
            <consortium name="The Broad Institute Genome Sequencing Center for Infectious Disease"/>
            <person name="Earl A."/>
            <person name="Xavier R."/>
            <person name="Kuhn K."/>
            <person name="Stappenbeck T."/>
            <person name="Walker B."/>
            <person name="Young S."/>
            <person name="Zeng Q."/>
            <person name="Gargeya S."/>
            <person name="Fitzgerald M."/>
            <person name="Haas B."/>
            <person name="Abouelleil A."/>
            <person name="Allen A.W."/>
            <person name="Alvarado L."/>
            <person name="Arachchi H.M."/>
            <person name="Berlin A.M."/>
            <person name="Chapman S.B."/>
            <person name="Gainer-Dewar J."/>
            <person name="Goldberg J."/>
            <person name="Griggs A."/>
            <person name="Gujja S."/>
            <person name="Hansen M."/>
            <person name="Howarth C."/>
            <person name="Imamovic A."/>
            <person name="Ireland A."/>
            <person name="Larimer J."/>
            <person name="McCowan C."/>
            <person name="Murphy C."/>
            <person name="Pearson M."/>
            <person name="Poon T.W."/>
            <person name="Priest M."/>
            <person name="Roberts A."/>
            <person name="Saif S."/>
            <person name="Shea T."/>
            <person name="Sisk P."/>
            <person name="Sykes S."/>
            <person name="Wortman J."/>
            <person name="Nusbaum C."/>
            <person name="Birren B."/>
        </authorList>
    </citation>
    <scope>NUCLEOTIDE SEQUENCE [LARGE SCALE GENOMIC DNA]</scope>
    <source>
        <strain evidence="2">dnLKV18</strain>
    </source>
</reference>
<accession>S0GU81</accession>
<proteinExistence type="predicted"/>
<dbReference type="AlphaFoldDB" id="S0GU81"/>
<evidence type="ECO:0008006" key="3">
    <source>
        <dbReference type="Google" id="ProtNLM"/>
    </source>
</evidence>
<name>S0GU81_9BACT</name>
<dbReference type="Proteomes" id="UP000014140">
    <property type="component" value="Unassembled WGS sequence"/>
</dbReference>
<dbReference type="HOGENOM" id="CLU_078780_1_0_10"/>
<evidence type="ECO:0000313" key="2">
    <source>
        <dbReference type="Proteomes" id="UP000014140"/>
    </source>
</evidence>
<organism evidence="1 2">
    <name type="scientific">Parabacteroides goldsteinii dnLKV18</name>
    <dbReference type="NCBI Taxonomy" id="1235789"/>
    <lineage>
        <taxon>Bacteria</taxon>
        <taxon>Pseudomonadati</taxon>
        <taxon>Bacteroidota</taxon>
        <taxon>Bacteroidia</taxon>
        <taxon>Bacteroidales</taxon>
        <taxon>Tannerellaceae</taxon>
        <taxon>Parabacteroides</taxon>
    </lineage>
</organism>
<evidence type="ECO:0000313" key="1">
    <source>
        <dbReference type="EMBL" id="EOS18628.1"/>
    </source>
</evidence>
<dbReference type="EMBL" id="ASSQ01000009">
    <property type="protein sequence ID" value="EOS18628.1"/>
    <property type="molecule type" value="Genomic_DNA"/>
</dbReference>
<sequence>MPIKNRFEAMTQGKKRCFVIMPISDTGGYEKGHFNRVYEHLIKPACEQADFEPIRADDTSKANMIMVDILQKILECDMAICDLSSRNPNVFYELGFRQAFNKKTVLIKDRKTDMPFDISGIRTLSYNENLRIDEVKKTVFEIAKCITETFEANNNEINPLLQLLSIERPAILPEKVILSQDSSLILNAIGELNKRLDLVNSSTSRNTYSSTTSNGEVLTVGQEIFIEDPNTNTKKLLGNFIGENENFLFIKDDNEHIITIDKNEK</sequence>
<dbReference type="Gene3D" id="3.40.50.450">
    <property type="match status" value="1"/>
</dbReference>
<gene>
    <name evidence="1" type="ORF">C803_01626</name>
</gene>
<keyword evidence="2" id="KW-1185">Reference proteome</keyword>